<name>U4L1P4_PYROM</name>
<reference evidence="1 2" key="1">
    <citation type="journal article" date="2013" name="PLoS Genet.">
        <title>The genome and development-dependent transcriptomes of Pyronema confluens: a window into fungal evolution.</title>
        <authorList>
            <person name="Traeger S."/>
            <person name="Altegoer F."/>
            <person name="Freitag M."/>
            <person name="Gabaldon T."/>
            <person name="Kempken F."/>
            <person name="Kumar A."/>
            <person name="Marcet-Houben M."/>
            <person name="Poggeler S."/>
            <person name="Stajich J.E."/>
            <person name="Nowrousian M."/>
        </authorList>
    </citation>
    <scope>NUCLEOTIDE SEQUENCE [LARGE SCALE GENOMIC DNA]</scope>
    <source>
        <strain evidence="2">CBS 100304</strain>
        <tissue evidence="1">Vegetative mycelium</tissue>
    </source>
</reference>
<dbReference type="AlphaFoldDB" id="U4L1P4"/>
<keyword evidence="2" id="KW-1185">Reference proteome</keyword>
<organism evidence="1 2">
    <name type="scientific">Pyronema omphalodes (strain CBS 100304)</name>
    <name type="common">Pyronema confluens</name>
    <dbReference type="NCBI Taxonomy" id="1076935"/>
    <lineage>
        <taxon>Eukaryota</taxon>
        <taxon>Fungi</taxon>
        <taxon>Dikarya</taxon>
        <taxon>Ascomycota</taxon>
        <taxon>Pezizomycotina</taxon>
        <taxon>Pezizomycetes</taxon>
        <taxon>Pezizales</taxon>
        <taxon>Pyronemataceae</taxon>
        <taxon>Pyronema</taxon>
    </lineage>
</organism>
<proteinExistence type="predicted"/>
<accession>U4L1P4</accession>
<protein>
    <submittedName>
        <fullName evidence="1">Uncharacterized protein</fullName>
    </submittedName>
</protein>
<evidence type="ECO:0000313" key="2">
    <source>
        <dbReference type="Proteomes" id="UP000018144"/>
    </source>
</evidence>
<gene>
    <name evidence="1" type="ORF">PCON_09568</name>
</gene>
<dbReference type="SUPFAM" id="SSF48403">
    <property type="entry name" value="Ankyrin repeat"/>
    <property type="match status" value="1"/>
</dbReference>
<dbReference type="InterPro" id="IPR036770">
    <property type="entry name" value="Ankyrin_rpt-contain_sf"/>
</dbReference>
<evidence type="ECO:0000313" key="1">
    <source>
        <dbReference type="EMBL" id="CCX09975.1"/>
    </source>
</evidence>
<dbReference type="EMBL" id="HF935501">
    <property type="protein sequence ID" value="CCX09975.1"/>
    <property type="molecule type" value="Genomic_DNA"/>
</dbReference>
<dbReference type="Proteomes" id="UP000018144">
    <property type="component" value="Unassembled WGS sequence"/>
</dbReference>
<sequence length="296" mass="33858">MKGPAMMPEGQQGSWALLDEHIVQQTRGPPVVFEASVELLFCYTRFDHNIDSLQVFMLLVAFKRGLLSAVDYIFDNAQQLGASSEPVHDLTGLMEECLKLVATPTEEVDRSIEPAAHESGCTDNSMEYSWFFRQHFHGPLLLWIIRHNRVRFAELLLEGTELEGRPPAKTTLERWLCPYCAAYEGRHTAIELLIQNGMDPNTMGETPEQEKLHMRLHIGEYNIYEPSHNSLIWLAMIESTESSTIALFRGGYRLANLPDPLSVIKLALTRQRLDTLECILRQRQEITREHPVELWG</sequence>